<organism evidence="1 2">
    <name type="scientific">Friedmanniomyces simplex</name>
    <dbReference type="NCBI Taxonomy" id="329884"/>
    <lineage>
        <taxon>Eukaryota</taxon>
        <taxon>Fungi</taxon>
        <taxon>Dikarya</taxon>
        <taxon>Ascomycota</taxon>
        <taxon>Pezizomycotina</taxon>
        <taxon>Dothideomycetes</taxon>
        <taxon>Dothideomycetidae</taxon>
        <taxon>Mycosphaerellales</taxon>
        <taxon>Teratosphaeriaceae</taxon>
        <taxon>Friedmanniomyces</taxon>
    </lineage>
</organism>
<dbReference type="EMBL" id="NAJQ01000808">
    <property type="protein sequence ID" value="TKA64707.1"/>
    <property type="molecule type" value="Genomic_DNA"/>
</dbReference>
<dbReference type="Pfam" id="PF21858">
    <property type="entry name" value="DUF6914"/>
    <property type="match status" value="1"/>
</dbReference>
<dbReference type="InterPro" id="IPR054208">
    <property type="entry name" value="DUF6914"/>
</dbReference>
<name>A0A4U0WP70_9PEZI</name>
<comment type="caution">
    <text evidence="1">The sequence shown here is derived from an EMBL/GenBank/DDBJ whole genome shotgun (WGS) entry which is preliminary data.</text>
</comment>
<protein>
    <submittedName>
        <fullName evidence="1">Uncharacterized protein</fullName>
    </submittedName>
</protein>
<reference evidence="1 2" key="1">
    <citation type="submission" date="2017-03" db="EMBL/GenBank/DDBJ databases">
        <title>Genomes of endolithic fungi from Antarctica.</title>
        <authorList>
            <person name="Coleine C."/>
            <person name="Masonjones S."/>
            <person name="Stajich J.E."/>
        </authorList>
    </citation>
    <scope>NUCLEOTIDE SEQUENCE [LARGE SCALE GENOMIC DNA]</scope>
    <source>
        <strain evidence="1 2">CCFEE 5184</strain>
    </source>
</reference>
<evidence type="ECO:0000313" key="1">
    <source>
        <dbReference type="EMBL" id="TKA64707.1"/>
    </source>
</evidence>
<evidence type="ECO:0000313" key="2">
    <source>
        <dbReference type="Proteomes" id="UP000309340"/>
    </source>
</evidence>
<gene>
    <name evidence="1" type="ORF">B0A55_10094</name>
</gene>
<sequence length="182" mass="20660">MPSDKDRIFIALYARNGQPKMPGLEDKYHWAIIVGPKIIVPESEGRRFHAREKMTPVDETIKWIWGFEECTTTMDPTQMILARVLIGKIANTKRLESVLRSTPVRAAKPGWNCVEWVKEALQGLNEDGKALGTSVMDWESVRDAAMGYVASKIAQHRFDRKGTFDMLKVATWDLLEGKESIP</sequence>
<keyword evidence="2" id="KW-1185">Reference proteome</keyword>
<dbReference type="Proteomes" id="UP000309340">
    <property type="component" value="Unassembled WGS sequence"/>
</dbReference>
<accession>A0A4U0WP70</accession>
<proteinExistence type="predicted"/>
<dbReference type="AlphaFoldDB" id="A0A4U0WP70"/>
<dbReference type="OrthoDB" id="2679825at2759"/>